<evidence type="ECO:0000256" key="1">
    <source>
        <dbReference type="ARBA" id="ARBA00022676"/>
    </source>
</evidence>
<evidence type="ECO:0000313" key="3">
    <source>
        <dbReference type="EMBL" id="GMA35848.1"/>
    </source>
</evidence>
<dbReference type="EMBL" id="BSUN01000001">
    <property type="protein sequence ID" value="GMA35848.1"/>
    <property type="molecule type" value="Genomic_DNA"/>
</dbReference>
<dbReference type="RefSeq" id="WP_284328232.1">
    <property type="nucleotide sequence ID" value="NZ_BSUN01000001.1"/>
</dbReference>
<comment type="caution">
    <text evidence="3">The sequence shown here is derived from an EMBL/GenBank/DDBJ whole genome shotgun (WGS) entry which is preliminary data.</text>
</comment>
<dbReference type="PANTHER" id="PTHR12526">
    <property type="entry name" value="GLYCOSYLTRANSFERASE"/>
    <property type="match status" value="1"/>
</dbReference>
<evidence type="ECO:0000256" key="2">
    <source>
        <dbReference type="ARBA" id="ARBA00022679"/>
    </source>
</evidence>
<organism evidence="3 4">
    <name type="scientific">Demequina litorisediminis</name>
    <dbReference type="NCBI Taxonomy" id="1849022"/>
    <lineage>
        <taxon>Bacteria</taxon>
        <taxon>Bacillati</taxon>
        <taxon>Actinomycetota</taxon>
        <taxon>Actinomycetes</taxon>
        <taxon>Micrococcales</taxon>
        <taxon>Demequinaceae</taxon>
        <taxon>Demequina</taxon>
    </lineage>
</organism>
<sequence length="525" mass="57014">MGRFRANAEGVVPDALLRLNPDVERDVADAILAPIDVPEDSPAGPAAERFPRSARREAALFALGAPPAPRTKIAVLGERFVQSIGVSLPIMAAARHLTATAQAEVRLIDVMEYHSVEAVLAEPRPDEVVLINSLRPFWVKPWLPDLVTALRGRGRTPFVYAHETRAVVEREHAAFRSAHRAMLEALEGCAVLCVSESQARMFAEMGAPTTRVVYNTSPGIVPAAITPRRRGERAQVVMVGSVQARKGADWFSRVADLAAERRLPLDFVWVGGGTPDIYQSPAVAWKGHLPRRSAEAIVRASDVFLLSSVDDPMPLSALEAIAAGVRIVAYTGVGSDEVLAGVRGYASYDRHDPEEMLAAVEAVLTQEVDAAEYQAIVDTFSVEAFSERLLAVVAADAAAASGARDAARPAGGGPVPVRDVARALRAERLDEARILTRQVVRAHPHEATLRSLATAWLGVGEREYALALLRTAYLVSDNEDEFRAAVDVTFAKYGVSMRHVDRWSMRNATRRAWRRVRPYAPGSRG</sequence>
<dbReference type="SUPFAM" id="SSF53756">
    <property type="entry name" value="UDP-Glycosyltransferase/glycogen phosphorylase"/>
    <property type="match status" value="1"/>
</dbReference>
<keyword evidence="1" id="KW-0328">Glycosyltransferase</keyword>
<dbReference type="CDD" id="cd03801">
    <property type="entry name" value="GT4_PimA-like"/>
    <property type="match status" value="1"/>
</dbReference>
<dbReference type="PANTHER" id="PTHR12526:SF629">
    <property type="entry name" value="TEICHURONIC ACID BIOSYNTHESIS GLYCOSYLTRANSFERASE TUAH-RELATED"/>
    <property type="match status" value="1"/>
</dbReference>
<evidence type="ECO:0008006" key="5">
    <source>
        <dbReference type="Google" id="ProtNLM"/>
    </source>
</evidence>
<proteinExistence type="predicted"/>
<dbReference type="Pfam" id="PF13692">
    <property type="entry name" value="Glyco_trans_1_4"/>
    <property type="match status" value="1"/>
</dbReference>
<dbReference type="Gene3D" id="3.40.50.2000">
    <property type="entry name" value="Glycogen Phosphorylase B"/>
    <property type="match status" value="1"/>
</dbReference>
<keyword evidence="2" id="KW-0808">Transferase</keyword>
<protein>
    <recommendedName>
        <fullName evidence="5">Glycosyl transferases group 1</fullName>
    </recommendedName>
</protein>
<name>A0ABQ6IFE3_9MICO</name>
<gene>
    <name evidence="3" type="ORF">GCM10025876_20520</name>
</gene>
<accession>A0ABQ6IFE3</accession>
<reference evidence="4" key="1">
    <citation type="journal article" date="2019" name="Int. J. Syst. Evol. Microbiol.">
        <title>The Global Catalogue of Microorganisms (GCM) 10K type strain sequencing project: providing services to taxonomists for standard genome sequencing and annotation.</title>
        <authorList>
            <consortium name="The Broad Institute Genomics Platform"/>
            <consortium name="The Broad Institute Genome Sequencing Center for Infectious Disease"/>
            <person name="Wu L."/>
            <person name="Ma J."/>
        </authorList>
    </citation>
    <scope>NUCLEOTIDE SEQUENCE [LARGE SCALE GENOMIC DNA]</scope>
    <source>
        <strain evidence="4">NBRC 112299</strain>
    </source>
</reference>
<evidence type="ECO:0000313" key="4">
    <source>
        <dbReference type="Proteomes" id="UP001157125"/>
    </source>
</evidence>
<dbReference type="Proteomes" id="UP001157125">
    <property type="component" value="Unassembled WGS sequence"/>
</dbReference>
<keyword evidence="4" id="KW-1185">Reference proteome</keyword>